<protein>
    <submittedName>
        <fullName evidence="3">TadE-like protein</fullName>
    </submittedName>
</protein>
<reference evidence="3 4" key="1">
    <citation type="submission" date="2019-02" db="EMBL/GenBank/DDBJ databases">
        <title>Planctomycetal bacteria perform biofilm scaping via a novel small molecule.</title>
        <authorList>
            <person name="Jeske O."/>
            <person name="Boedeker C."/>
            <person name="Wiegand S."/>
            <person name="Breitling P."/>
            <person name="Kallscheuer N."/>
            <person name="Jogler M."/>
            <person name="Rohde M."/>
            <person name="Petersen J."/>
            <person name="Medema M.H."/>
            <person name="Surup F."/>
            <person name="Jogler C."/>
        </authorList>
    </citation>
    <scope>NUCLEOTIDE SEQUENCE [LARGE SCALE GENOMIC DNA]</scope>
    <source>
        <strain evidence="3 4">Mal15</strain>
    </source>
</reference>
<keyword evidence="1" id="KW-0472">Membrane</keyword>
<feature type="transmembrane region" description="Helical" evidence="1">
    <location>
        <begin position="12"/>
        <end position="36"/>
    </location>
</feature>
<dbReference type="KEGG" id="smam:Mal15_43680"/>
<dbReference type="EMBL" id="CP036264">
    <property type="protein sequence ID" value="QEG00298.1"/>
    <property type="molecule type" value="Genomic_DNA"/>
</dbReference>
<dbReference type="Pfam" id="PF07811">
    <property type="entry name" value="TadE"/>
    <property type="match status" value="1"/>
</dbReference>
<dbReference type="Proteomes" id="UP000321353">
    <property type="component" value="Chromosome"/>
</dbReference>
<proteinExistence type="predicted"/>
<keyword evidence="1" id="KW-0812">Transmembrane</keyword>
<evidence type="ECO:0000313" key="4">
    <source>
        <dbReference type="Proteomes" id="UP000321353"/>
    </source>
</evidence>
<dbReference type="RefSeq" id="WP_147869559.1">
    <property type="nucleotide sequence ID" value="NZ_CP036264.1"/>
</dbReference>
<evidence type="ECO:0000313" key="3">
    <source>
        <dbReference type="EMBL" id="QEG00298.1"/>
    </source>
</evidence>
<name>A0A5B9MN61_9BACT</name>
<keyword evidence="4" id="KW-1185">Reference proteome</keyword>
<evidence type="ECO:0000256" key="1">
    <source>
        <dbReference type="SAM" id="Phobius"/>
    </source>
</evidence>
<dbReference type="AlphaFoldDB" id="A0A5B9MN61"/>
<evidence type="ECO:0000259" key="2">
    <source>
        <dbReference type="Pfam" id="PF07811"/>
    </source>
</evidence>
<dbReference type="InterPro" id="IPR012495">
    <property type="entry name" value="TadE-like_dom"/>
</dbReference>
<keyword evidence="1" id="KW-1133">Transmembrane helix</keyword>
<feature type="domain" description="TadE-like" evidence="2">
    <location>
        <begin position="15"/>
        <end position="57"/>
    </location>
</feature>
<gene>
    <name evidence="3" type="ORF">Mal15_43680</name>
</gene>
<organism evidence="3 4">
    <name type="scientific">Stieleria maiorica</name>
    <dbReference type="NCBI Taxonomy" id="2795974"/>
    <lineage>
        <taxon>Bacteria</taxon>
        <taxon>Pseudomonadati</taxon>
        <taxon>Planctomycetota</taxon>
        <taxon>Planctomycetia</taxon>
        <taxon>Pirellulales</taxon>
        <taxon>Pirellulaceae</taxon>
        <taxon>Stieleria</taxon>
    </lineage>
</organism>
<sequence length="161" mass="17559">MNLDRSFRRRKAARGATTVEFALVFPLIILFFTFTFEVCRVLMLQHTADTAAYEAARSAMVPGATAAEAEQVAQLLLDNAGLTLADIHVTPVDITDETALITVEVSIPVNENSWIAPSQFANFVVSSEVTLMCERPPLVKLAAMTDLSAKKDRMKNNTAGL</sequence>
<accession>A0A5B9MN61</accession>